<dbReference type="AlphaFoldDB" id="A0A1Z5S8B1"/>
<dbReference type="Gramene" id="OQU92138">
    <property type="protein sequence ID" value="OQU92138"/>
    <property type="gene ID" value="SORBI_3001G298032"/>
</dbReference>
<protein>
    <submittedName>
        <fullName evidence="2">Uncharacterized protein</fullName>
    </submittedName>
</protein>
<organism evidence="2 3">
    <name type="scientific">Sorghum bicolor</name>
    <name type="common">Sorghum</name>
    <name type="synonym">Sorghum vulgare</name>
    <dbReference type="NCBI Taxonomy" id="4558"/>
    <lineage>
        <taxon>Eukaryota</taxon>
        <taxon>Viridiplantae</taxon>
        <taxon>Streptophyta</taxon>
        <taxon>Embryophyta</taxon>
        <taxon>Tracheophyta</taxon>
        <taxon>Spermatophyta</taxon>
        <taxon>Magnoliopsida</taxon>
        <taxon>Liliopsida</taxon>
        <taxon>Poales</taxon>
        <taxon>Poaceae</taxon>
        <taxon>PACMAD clade</taxon>
        <taxon>Panicoideae</taxon>
        <taxon>Andropogonodae</taxon>
        <taxon>Andropogoneae</taxon>
        <taxon>Sorghinae</taxon>
        <taxon>Sorghum</taxon>
    </lineage>
</organism>
<feature type="compositionally biased region" description="Basic and acidic residues" evidence="1">
    <location>
        <begin position="17"/>
        <end position="27"/>
    </location>
</feature>
<proteinExistence type="predicted"/>
<feature type="compositionally biased region" description="Basic residues" evidence="1">
    <location>
        <begin position="1"/>
        <end position="16"/>
    </location>
</feature>
<dbReference type="Proteomes" id="UP000000768">
    <property type="component" value="Chromosome 1"/>
</dbReference>
<reference evidence="2 3" key="1">
    <citation type="journal article" date="2009" name="Nature">
        <title>The Sorghum bicolor genome and the diversification of grasses.</title>
        <authorList>
            <person name="Paterson A.H."/>
            <person name="Bowers J.E."/>
            <person name="Bruggmann R."/>
            <person name="Dubchak I."/>
            <person name="Grimwood J."/>
            <person name="Gundlach H."/>
            <person name="Haberer G."/>
            <person name="Hellsten U."/>
            <person name="Mitros T."/>
            <person name="Poliakov A."/>
            <person name="Schmutz J."/>
            <person name="Spannagl M."/>
            <person name="Tang H."/>
            <person name="Wang X."/>
            <person name="Wicker T."/>
            <person name="Bharti A.K."/>
            <person name="Chapman J."/>
            <person name="Feltus F.A."/>
            <person name="Gowik U."/>
            <person name="Grigoriev I.V."/>
            <person name="Lyons E."/>
            <person name="Maher C.A."/>
            <person name="Martis M."/>
            <person name="Narechania A."/>
            <person name="Otillar R.P."/>
            <person name="Penning B.W."/>
            <person name="Salamov A.A."/>
            <person name="Wang Y."/>
            <person name="Zhang L."/>
            <person name="Carpita N.C."/>
            <person name="Freeling M."/>
            <person name="Gingle A.R."/>
            <person name="Hash C.T."/>
            <person name="Keller B."/>
            <person name="Klein P."/>
            <person name="Kresovich S."/>
            <person name="McCann M.C."/>
            <person name="Ming R."/>
            <person name="Peterson D.G."/>
            <person name="Mehboob-ur-Rahman"/>
            <person name="Ware D."/>
            <person name="Westhoff P."/>
            <person name="Mayer K.F."/>
            <person name="Messing J."/>
            <person name="Rokhsar D.S."/>
        </authorList>
    </citation>
    <scope>NUCLEOTIDE SEQUENCE [LARGE SCALE GENOMIC DNA]</scope>
    <source>
        <strain evidence="3">cv. BTx623</strain>
    </source>
</reference>
<evidence type="ECO:0000313" key="2">
    <source>
        <dbReference type="EMBL" id="OQU92138.1"/>
    </source>
</evidence>
<accession>A0A1Z5S8B1</accession>
<reference evidence="3" key="2">
    <citation type="journal article" date="2018" name="Plant J.">
        <title>The Sorghum bicolor reference genome: improved assembly, gene annotations, a transcriptome atlas, and signatures of genome organization.</title>
        <authorList>
            <person name="McCormick R.F."/>
            <person name="Truong S.K."/>
            <person name="Sreedasyam A."/>
            <person name="Jenkins J."/>
            <person name="Shu S."/>
            <person name="Sims D."/>
            <person name="Kennedy M."/>
            <person name="Amirebrahimi M."/>
            <person name="Weers B.D."/>
            <person name="McKinley B."/>
            <person name="Mattison A."/>
            <person name="Morishige D.T."/>
            <person name="Grimwood J."/>
            <person name="Schmutz J."/>
            <person name="Mullet J.E."/>
        </authorList>
    </citation>
    <scope>NUCLEOTIDE SEQUENCE [LARGE SCALE GENOMIC DNA]</scope>
    <source>
        <strain evidence="3">cv. BTx623</strain>
    </source>
</reference>
<name>A0A1Z5S8B1_SORBI</name>
<keyword evidence="3" id="KW-1185">Reference proteome</keyword>
<dbReference type="InParanoid" id="A0A1Z5S8B1"/>
<gene>
    <name evidence="2" type="ORF">SORBI_3001G298032</name>
</gene>
<evidence type="ECO:0000313" key="3">
    <source>
        <dbReference type="Proteomes" id="UP000000768"/>
    </source>
</evidence>
<feature type="region of interest" description="Disordered" evidence="1">
    <location>
        <begin position="1"/>
        <end position="28"/>
    </location>
</feature>
<sequence>MERARSPRRFTCRKQPRKPEKEARGRDNATLPWLAATVAPVLCQLPLALHGVGLPCMAGRASSDTSNDTRREVKATERYWEGPPFFVVHGSICAIGPGPRCPEPGG</sequence>
<evidence type="ECO:0000256" key="1">
    <source>
        <dbReference type="SAM" id="MobiDB-lite"/>
    </source>
</evidence>
<dbReference type="EMBL" id="CM000760">
    <property type="protein sequence ID" value="OQU92138.1"/>
    <property type="molecule type" value="Genomic_DNA"/>
</dbReference>